<gene>
    <name evidence="4" type="ORF">XAT740_LOCUS8055</name>
</gene>
<protein>
    <recommendedName>
        <fullName evidence="3">OTU domain-containing protein</fullName>
    </recommendedName>
</protein>
<dbReference type="Pfam" id="PF01535">
    <property type="entry name" value="PPR"/>
    <property type="match status" value="6"/>
</dbReference>
<dbReference type="CDD" id="cd22744">
    <property type="entry name" value="OTU"/>
    <property type="match status" value="1"/>
</dbReference>
<dbReference type="InterPro" id="IPR038765">
    <property type="entry name" value="Papain-like_cys_pep_sf"/>
</dbReference>
<dbReference type="InterPro" id="IPR050421">
    <property type="entry name" value="PPR"/>
</dbReference>
<dbReference type="Proteomes" id="UP000663828">
    <property type="component" value="Unassembled WGS sequence"/>
</dbReference>
<feature type="repeat" description="PPR" evidence="1">
    <location>
        <begin position="508"/>
        <end position="542"/>
    </location>
</feature>
<dbReference type="PANTHER" id="PTHR47928">
    <property type="entry name" value="REPEAT-CONTAINING PROTEIN, PUTATIVE-RELATED"/>
    <property type="match status" value="1"/>
</dbReference>
<dbReference type="SUPFAM" id="SSF54001">
    <property type="entry name" value="Cysteine proteinases"/>
    <property type="match status" value="1"/>
</dbReference>
<dbReference type="Gene3D" id="3.90.70.80">
    <property type="match status" value="2"/>
</dbReference>
<dbReference type="InterPro" id="IPR011990">
    <property type="entry name" value="TPR-like_helical_dom_sf"/>
</dbReference>
<dbReference type="Pfam" id="PF02338">
    <property type="entry name" value="OTU"/>
    <property type="match status" value="1"/>
</dbReference>
<evidence type="ECO:0000313" key="4">
    <source>
        <dbReference type="EMBL" id="CAF0901632.1"/>
    </source>
</evidence>
<dbReference type="GO" id="GO:0008270">
    <property type="term" value="F:zinc ion binding"/>
    <property type="evidence" value="ECO:0007669"/>
    <property type="project" value="InterPro"/>
</dbReference>
<reference evidence="4" key="1">
    <citation type="submission" date="2021-02" db="EMBL/GenBank/DDBJ databases">
        <authorList>
            <person name="Nowell W R."/>
        </authorList>
    </citation>
    <scope>NUCLEOTIDE SEQUENCE</scope>
</reference>
<accession>A0A813ZMG0</accession>
<dbReference type="InterPro" id="IPR002885">
    <property type="entry name" value="PPR_rpt"/>
</dbReference>
<dbReference type="EMBL" id="CAJNOR010000395">
    <property type="protein sequence ID" value="CAF0901632.1"/>
    <property type="molecule type" value="Genomic_DNA"/>
</dbReference>
<organism evidence="4 5">
    <name type="scientific">Adineta ricciae</name>
    <name type="common">Rotifer</name>
    <dbReference type="NCBI Taxonomy" id="249248"/>
    <lineage>
        <taxon>Eukaryota</taxon>
        <taxon>Metazoa</taxon>
        <taxon>Spiralia</taxon>
        <taxon>Gnathifera</taxon>
        <taxon>Rotifera</taxon>
        <taxon>Eurotatoria</taxon>
        <taxon>Bdelloidea</taxon>
        <taxon>Adinetida</taxon>
        <taxon>Adinetidae</taxon>
        <taxon>Adineta</taxon>
    </lineage>
</organism>
<dbReference type="NCBIfam" id="TIGR00756">
    <property type="entry name" value="PPR"/>
    <property type="match status" value="1"/>
</dbReference>
<comment type="caution">
    <text evidence="4">The sequence shown here is derived from an EMBL/GenBank/DDBJ whole genome shotgun (WGS) entry which is preliminary data.</text>
</comment>
<sequence length="1576" mass="179099">MSSSPTNTHEFRRGSVPGDGACLFWSIILLLAQHILKMVTEDLPEYAFSAILDGTFMKGNLTTNHHGISFFTNDAIKKLNQQMRKRVADFIRNEVDMHNLVRNSTDHPYSIPTYCDLLIRAELFAGEVELKVLSNLLDTMICIITVTKYRGQPYVYATPYGETNEDAKQCIFILYDDIGKYFSPLYKVNKNDITDKQTIFDRNDLTTLTLLQTFIEDKLHYSARVNLDAIPFIHAELLDIPNGFGTNENSTGSLNKRRNSEIDGVLSPPNDNKKLPVNVSFRHYGGNKRVKLSVETQTECHKDERGSMQIEESIQFPCLANMSQNNEEEPVNMEPIDSNESHADAEVDVVADEFHFLPNPQNPFDWLLMYTTLSDKVKINKLMSIKVLNLRALCSTVVTRGLTTKQSDFDLGMKMKYHNDSKRFDKTLQLFDVHMKKNLKTTSTIIITQALKACTHLEDLQRGQSIHQYISPSIKYDSYVSTAFIHLYMQCGDVSRAESLFESIPKKSLSVYGAMIKGYIKNHQANKALELFREIKNPNEIILNLLFNACAEVRSPEALNLAKQSYETMPKSFQSNHYLLTSLIDAAMKCGDIHYAQSLFDGSPKKVLPMYGAMMKENNELNKVVEFFKQIKNPSEVNTMVLFNACARLKTSEALETVRQVSKEMPKSFHSHSHLMSSLVDALIRCEDCSSAENVYSTMKKSVINYGNLMNGFNKENNPSKTLDLFNQMKVNHIEGNVIIYFCLIKALAQIGDYSISDAFIKQIPQSYLSDSQIRNALIDMWSKTGAIDKAKEIFDKISHPDHIAYTTMVNALGLNGMGVQAIELFRQIPENFRDEIAHICVLNACSHSGLVEEAQTIFERIPNKTESIYGVMIDCFSRASFFQRAQQLIDEYECAHSPVLTMYMALLSGARNANDSHLAQDIYNPAAVLLMNVYASSGDMGKASDIQNQLQRSGAKKKQFRAHDRSHPRSAEIYAEIKKISDELIQHGFQYDSTWITRPLNEHETIESTLCGHGERLAIAWNFVGNPHTKRIQVTKNLRVCGDCQLTAMIKFHYGFNNDSSFNLYSTFRHVSGIWTGKTNKELREMVADRILKSQKMRQIDIVSYTGGKNLQQFCNGIKEGRLDGGELALKALSKLSHKIIRLVSLSKDAQGRIAITVDSIGQDDPCPYENCVHMFHNAETDQYQPLYVICQETPLEEKTIVDANDKTIITAFREFIREEFPNADCMQLGDDSEAPSQEAQSKEIEEMERMFYMTYNAPSSDMPVQNPSSSLGSLPWVGQVATENTSGALPLDCNQNQLNSGEQNDVLPSESYMPEGCFSSNGSMQCNFDSAENDAANTDQMPYIKLAVDLPDRFRGRTKGEYVQKKSTKKNNQQAQLRSIRYLSDRENHRCLTLLIHERLLQMYLFPMYFEVTPITMDIGGYSYVNSFMKIKENPADAQSPTSNPFYFTIESLNELTRYSNTQYYQFRLKLTLVVLTARELMQCKQPFEIFPVSHNGTTQKPITKKFKKTTELKQAYDVHNMRLAITLCTTDRVDGTLYRNSDVQYISNISTEDRKHKKLNTKVSLETRCARTP</sequence>
<keyword evidence="5" id="KW-1185">Reference proteome</keyword>
<dbReference type="PANTHER" id="PTHR47928:SF207">
    <property type="entry name" value="PENTATRICOPEPTIDE REPEAT-CONTAINING PROTEIN"/>
    <property type="match status" value="1"/>
</dbReference>
<feature type="region of interest" description="Disordered" evidence="2">
    <location>
        <begin position="249"/>
        <end position="269"/>
    </location>
</feature>
<evidence type="ECO:0000256" key="2">
    <source>
        <dbReference type="SAM" id="MobiDB-lite"/>
    </source>
</evidence>
<dbReference type="Pfam" id="PF14432">
    <property type="entry name" value="DYW_deaminase"/>
    <property type="match status" value="1"/>
</dbReference>
<evidence type="ECO:0000259" key="3">
    <source>
        <dbReference type="PROSITE" id="PS50802"/>
    </source>
</evidence>
<dbReference type="InterPro" id="IPR032867">
    <property type="entry name" value="DYW_dom"/>
</dbReference>
<dbReference type="PROSITE" id="PS50802">
    <property type="entry name" value="OTU"/>
    <property type="match status" value="1"/>
</dbReference>
<evidence type="ECO:0000256" key="1">
    <source>
        <dbReference type="PROSITE-ProRule" id="PRU00708"/>
    </source>
</evidence>
<evidence type="ECO:0000313" key="5">
    <source>
        <dbReference type="Proteomes" id="UP000663828"/>
    </source>
</evidence>
<name>A0A813ZMG0_ADIRI</name>
<dbReference type="Gene3D" id="1.25.40.10">
    <property type="entry name" value="Tetratricopeptide repeat domain"/>
    <property type="match status" value="4"/>
</dbReference>
<feature type="domain" description="OTU" evidence="3">
    <location>
        <begin position="11"/>
        <end position="188"/>
    </location>
</feature>
<proteinExistence type="predicted"/>
<dbReference type="PROSITE" id="PS51375">
    <property type="entry name" value="PPR"/>
    <property type="match status" value="1"/>
</dbReference>
<dbReference type="InterPro" id="IPR003323">
    <property type="entry name" value="OTU_dom"/>
</dbReference>